<reference evidence="2 3" key="1">
    <citation type="submission" date="2014-04" db="EMBL/GenBank/DDBJ databases">
        <title>Evolutionary Origins and Diversification of the Mycorrhizal Mutualists.</title>
        <authorList>
            <consortium name="DOE Joint Genome Institute"/>
            <consortium name="Mycorrhizal Genomics Consortium"/>
            <person name="Kohler A."/>
            <person name="Kuo A."/>
            <person name="Nagy L.G."/>
            <person name="Floudas D."/>
            <person name="Copeland A."/>
            <person name="Barry K.W."/>
            <person name="Cichocki N."/>
            <person name="Veneault-Fourrey C."/>
            <person name="LaButti K."/>
            <person name="Lindquist E.A."/>
            <person name="Lipzen A."/>
            <person name="Lundell T."/>
            <person name="Morin E."/>
            <person name="Murat C."/>
            <person name="Riley R."/>
            <person name="Ohm R."/>
            <person name="Sun H."/>
            <person name="Tunlid A."/>
            <person name="Henrissat B."/>
            <person name="Grigoriev I.V."/>
            <person name="Hibbett D.S."/>
            <person name="Martin F."/>
        </authorList>
    </citation>
    <scope>NUCLEOTIDE SEQUENCE [LARGE SCALE GENOMIC DNA]</scope>
    <source>
        <strain evidence="2 3">Koide BX008</strain>
    </source>
</reference>
<feature type="chain" id="PRO_5002158037" evidence="1">
    <location>
        <begin position="20"/>
        <end position="359"/>
    </location>
</feature>
<dbReference type="InParanoid" id="A0A0C2WJP5"/>
<keyword evidence="1" id="KW-0732">Signal</keyword>
<organism evidence="2 3">
    <name type="scientific">Amanita muscaria (strain Koide BX008)</name>
    <dbReference type="NCBI Taxonomy" id="946122"/>
    <lineage>
        <taxon>Eukaryota</taxon>
        <taxon>Fungi</taxon>
        <taxon>Dikarya</taxon>
        <taxon>Basidiomycota</taxon>
        <taxon>Agaricomycotina</taxon>
        <taxon>Agaricomycetes</taxon>
        <taxon>Agaricomycetidae</taxon>
        <taxon>Agaricales</taxon>
        <taxon>Pluteineae</taxon>
        <taxon>Amanitaceae</taxon>
        <taxon>Amanita</taxon>
    </lineage>
</organism>
<keyword evidence="3" id="KW-1185">Reference proteome</keyword>
<dbReference type="EMBL" id="KN818280">
    <property type="protein sequence ID" value="KIL61777.1"/>
    <property type="molecule type" value="Genomic_DNA"/>
</dbReference>
<dbReference type="Proteomes" id="UP000054549">
    <property type="component" value="Unassembled WGS sequence"/>
</dbReference>
<dbReference type="AlphaFoldDB" id="A0A0C2WJP5"/>
<name>A0A0C2WJP5_AMAMK</name>
<evidence type="ECO:0000256" key="1">
    <source>
        <dbReference type="SAM" id="SignalP"/>
    </source>
</evidence>
<gene>
    <name evidence="2" type="ORF">M378DRAFT_821552</name>
</gene>
<feature type="signal peptide" evidence="1">
    <location>
        <begin position="1"/>
        <end position="19"/>
    </location>
</feature>
<proteinExistence type="predicted"/>
<evidence type="ECO:0000313" key="2">
    <source>
        <dbReference type="EMBL" id="KIL61777.1"/>
    </source>
</evidence>
<sequence length="359" mass="41234">MMIKYMILGLPFLYQSICGNVYHVCSDGVRIITSWEPSKNIVAFVDADAMNLSENSPQAFLHRSRVQFILASSPKSTKQKWTKQAGVTMMRRIVNLWTPWEFYVTGIFLNPQNLDLANLRESTLYFGFNPRNSFNACKSGFGWDYYRAEIVDTIRSIKPRDVSLHALMNGTISASNDSLSHLVFEILPSNENRYFSEARVQPVSSWVLEQLLEHYEQHDANAAADFYDMIMAVLRNAGVEVNINHPMAFKSQSLPTIFKEFVKEKEARHMVLLIPNFAAVDSILYAPASVLTGFQITINQQHRFQTYQHRTYPIPPQKYEGDTVGNWAQKIDRYVLGLEKNEVWRKYKSDPANGFCNCN</sequence>
<evidence type="ECO:0000313" key="3">
    <source>
        <dbReference type="Proteomes" id="UP000054549"/>
    </source>
</evidence>
<dbReference type="HOGENOM" id="CLU_771522_0_0_1"/>
<protein>
    <submittedName>
        <fullName evidence="2">Uncharacterized protein</fullName>
    </submittedName>
</protein>
<accession>A0A0C2WJP5</accession>